<evidence type="ECO:0000256" key="1">
    <source>
        <dbReference type="SAM" id="MobiDB-lite"/>
    </source>
</evidence>
<dbReference type="EMBL" id="JACHIT010000003">
    <property type="protein sequence ID" value="MBB5918961.1"/>
    <property type="molecule type" value="Genomic_DNA"/>
</dbReference>
<sequence length="795" mass="86423">MPPLDTAGEREPDLYDWRTAPAHLMTRRQLRAAGLRPGGQQPVAWVPVEWRGRTQYAGLYDSRRAAPKRIATPAQLRAVAKAIREHQARAAERRGYSRAELSRATDPGPGWTDTPATTDQEEPMSDNEFEISHGAAHIEAVQLADELAAAQRDAEIDADDITGYESAEWVMVAQERLDAHLRDHREQLGGDPHWTSYYASLDRAESAPPETAGVPAGHGQRIAHVLAVTAVNQARYGLHQIRASQEAAQRPDSLLATRQLDQQRAFAETRLDRIAWANQWSLAGSLTDALMWHGASDLAATQLDSLRRVFAEQWGVLVDVDELTVSIDPAVDPEARQTYNEAAAVHARQTAILETLDTLPLDQAVKAAAADAIVRWRGEDLDHDPGAYLRDGEQRRAQLAADLDSAGVTGADRERIDFVVDYLTGGGRDIDLLASPVFVDPGQEARGRIPSLLLGFGDGQVSAEQMATEIAVMTPEDQARVREVGTAIRAGQDPDVQLWPGYVDRDQLGREIEALAADVEELAVTADYIADNDISSESPEMWGVDDELGENIARLASRGDRILAAAAGEGLADIERVQVASIVDDVDAGRIRARADLPELVFADERSKRAVDEKRLAATASEVAATVRGRVAEILGETSMATPNMVTLQTGILRDTIASVAFGATAHGVDHERRRYVGQRAKLDDELRRAGVEDEKRQAVRAAIDDTAHRAGVAGQVAADRHQRWGVKVERVAMVRDDHAAQQRAATAGRAKPPDAARGAGLQRACTARIDQSLNGVQSPAPAGIRQLHSMEVDR</sequence>
<dbReference type="InterPro" id="IPR048142">
    <property type="entry name" value="QRL_CxxC_CxxC"/>
</dbReference>
<name>A0A7W9UMT7_9NOCA</name>
<feature type="compositionally biased region" description="Basic and acidic residues" evidence="1">
    <location>
        <begin position="89"/>
        <end position="103"/>
    </location>
</feature>
<feature type="region of interest" description="Disordered" evidence="1">
    <location>
        <begin position="740"/>
        <end position="761"/>
    </location>
</feature>
<evidence type="ECO:0000313" key="2">
    <source>
        <dbReference type="EMBL" id="MBB5918961.1"/>
    </source>
</evidence>
<organism evidence="2 3">
    <name type="scientific">Nocardia transvalensis</name>
    <dbReference type="NCBI Taxonomy" id="37333"/>
    <lineage>
        <taxon>Bacteria</taxon>
        <taxon>Bacillati</taxon>
        <taxon>Actinomycetota</taxon>
        <taxon>Actinomycetes</taxon>
        <taxon>Mycobacteriales</taxon>
        <taxon>Nocardiaceae</taxon>
        <taxon>Nocardia</taxon>
    </lineage>
</organism>
<dbReference type="RefSeq" id="WP_051162865.1">
    <property type="nucleotide sequence ID" value="NZ_JACHIT010000003.1"/>
</dbReference>
<feature type="region of interest" description="Disordered" evidence="1">
    <location>
        <begin position="89"/>
        <end position="122"/>
    </location>
</feature>
<dbReference type="Proteomes" id="UP000540412">
    <property type="component" value="Unassembled WGS sequence"/>
</dbReference>
<gene>
    <name evidence="2" type="ORF">BJY24_007894</name>
</gene>
<evidence type="ECO:0000313" key="3">
    <source>
        <dbReference type="Proteomes" id="UP000540412"/>
    </source>
</evidence>
<accession>A0A7W9UMT7</accession>
<proteinExistence type="predicted"/>
<dbReference type="AlphaFoldDB" id="A0A7W9UMT7"/>
<feature type="compositionally biased region" description="Low complexity" evidence="1">
    <location>
        <begin position="742"/>
        <end position="751"/>
    </location>
</feature>
<keyword evidence="3" id="KW-1185">Reference proteome</keyword>
<comment type="caution">
    <text evidence="2">The sequence shown here is derived from an EMBL/GenBank/DDBJ whole genome shotgun (WGS) entry which is preliminary data.</text>
</comment>
<reference evidence="2 3" key="1">
    <citation type="submission" date="2020-08" db="EMBL/GenBank/DDBJ databases">
        <title>Sequencing the genomes of 1000 actinobacteria strains.</title>
        <authorList>
            <person name="Klenk H.-P."/>
        </authorList>
    </citation>
    <scope>NUCLEOTIDE SEQUENCE [LARGE SCALE GENOMIC DNA]</scope>
    <source>
        <strain evidence="2 3">DSM 43582</strain>
    </source>
</reference>
<protein>
    <submittedName>
        <fullName evidence="2">Uncharacterized protein</fullName>
    </submittedName>
</protein>
<dbReference type="NCBIfam" id="NF041638">
    <property type="entry name" value="QRL_CxxC_CxxC"/>
    <property type="match status" value="1"/>
</dbReference>